<gene>
    <name evidence="1" type="ORF">ACFQE0_23500</name>
</gene>
<dbReference type="EMBL" id="JBHSWN010000001">
    <property type="protein sequence ID" value="MFC6792273.1"/>
    <property type="molecule type" value="Genomic_DNA"/>
</dbReference>
<dbReference type="RefSeq" id="WP_378973964.1">
    <property type="nucleotide sequence ID" value="NZ_JBHSWN010000001.1"/>
</dbReference>
<organism evidence="1 2">
    <name type="scientific">Methylobacterium komagatae</name>
    <dbReference type="NCBI Taxonomy" id="374425"/>
    <lineage>
        <taxon>Bacteria</taxon>
        <taxon>Pseudomonadati</taxon>
        <taxon>Pseudomonadota</taxon>
        <taxon>Alphaproteobacteria</taxon>
        <taxon>Hyphomicrobiales</taxon>
        <taxon>Methylobacteriaceae</taxon>
        <taxon>Methylobacterium</taxon>
    </lineage>
</organism>
<dbReference type="Proteomes" id="UP001596292">
    <property type="component" value="Unassembled WGS sequence"/>
</dbReference>
<sequence>MSTGTFAEVAWHRNAIDSVKYFALLVVSPKRRLFNGSCFILATEGNTFRTMYNKFAATAEGRDLLQSQPQSIGLLADRAKLASCPEGSLGRRYLEFMQRHAFDEGIYLKVNATLKRPGETGDKAWFRERWNCCHDLRHVLTGYGPDELGEICLLAFRYGQTGHLGIGALALLGLLHPRRNGEVPAWRAVQEAYRRGKASRLLDLLPWEGRLNQSLAEIRAQLAIAPPRFYAFPEFTQDYRQPL</sequence>
<evidence type="ECO:0000313" key="2">
    <source>
        <dbReference type="Proteomes" id="UP001596292"/>
    </source>
</evidence>
<evidence type="ECO:0000313" key="1">
    <source>
        <dbReference type="EMBL" id="MFC6792273.1"/>
    </source>
</evidence>
<accession>A0ABW2BPC5</accession>
<dbReference type="PANTHER" id="PTHR12922:SF7">
    <property type="entry name" value="UBIQUINONE BIOSYNTHESIS PROTEIN COQ4 HOMOLOG, MITOCHONDRIAL"/>
    <property type="match status" value="1"/>
</dbReference>
<keyword evidence="2" id="KW-1185">Reference proteome</keyword>
<dbReference type="PANTHER" id="PTHR12922">
    <property type="entry name" value="UBIQUINONE BIOSYNTHESIS PROTEIN"/>
    <property type="match status" value="1"/>
</dbReference>
<protein>
    <submittedName>
        <fullName evidence="1">Coq4 family protein</fullName>
    </submittedName>
</protein>
<reference evidence="2" key="1">
    <citation type="journal article" date="2019" name="Int. J. Syst. Evol. Microbiol.">
        <title>The Global Catalogue of Microorganisms (GCM) 10K type strain sequencing project: providing services to taxonomists for standard genome sequencing and annotation.</title>
        <authorList>
            <consortium name="The Broad Institute Genomics Platform"/>
            <consortium name="The Broad Institute Genome Sequencing Center for Infectious Disease"/>
            <person name="Wu L."/>
            <person name="Ma J."/>
        </authorList>
    </citation>
    <scope>NUCLEOTIDE SEQUENCE [LARGE SCALE GENOMIC DNA]</scope>
    <source>
        <strain evidence="2">CCUG 48316</strain>
    </source>
</reference>
<comment type="caution">
    <text evidence="1">The sequence shown here is derived from an EMBL/GenBank/DDBJ whole genome shotgun (WGS) entry which is preliminary data.</text>
</comment>
<dbReference type="Pfam" id="PF05019">
    <property type="entry name" value="Coq4"/>
    <property type="match status" value="1"/>
</dbReference>
<proteinExistence type="predicted"/>
<dbReference type="InterPro" id="IPR007715">
    <property type="entry name" value="Coq4"/>
</dbReference>
<name>A0ABW2BPC5_9HYPH</name>